<dbReference type="EMBL" id="CM055102">
    <property type="protein sequence ID" value="KAJ7539180.1"/>
    <property type="molecule type" value="Genomic_DNA"/>
</dbReference>
<gene>
    <name evidence="1" type="ORF">O6H91_11G079800</name>
</gene>
<evidence type="ECO:0000313" key="1">
    <source>
        <dbReference type="EMBL" id="KAJ7539180.1"/>
    </source>
</evidence>
<comment type="caution">
    <text evidence="1">The sequence shown here is derived from an EMBL/GenBank/DDBJ whole genome shotgun (WGS) entry which is preliminary data.</text>
</comment>
<organism evidence="1 2">
    <name type="scientific">Diphasiastrum complanatum</name>
    <name type="common">Issler's clubmoss</name>
    <name type="synonym">Lycopodium complanatum</name>
    <dbReference type="NCBI Taxonomy" id="34168"/>
    <lineage>
        <taxon>Eukaryota</taxon>
        <taxon>Viridiplantae</taxon>
        <taxon>Streptophyta</taxon>
        <taxon>Embryophyta</taxon>
        <taxon>Tracheophyta</taxon>
        <taxon>Lycopodiopsida</taxon>
        <taxon>Lycopodiales</taxon>
        <taxon>Lycopodiaceae</taxon>
        <taxon>Lycopodioideae</taxon>
        <taxon>Diphasiastrum</taxon>
    </lineage>
</organism>
<dbReference type="Proteomes" id="UP001162992">
    <property type="component" value="Chromosome 11"/>
</dbReference>
<accession>A0ACC2CB59</accession>
<name>A0ACC2CB59_DIPCM</name>
<reference evidence="2" key="1">
    <citation type="journal article" date="2024" name="Proc. Natl. Acad. Sci. U.S.A.">
        <title>Extraordinary preservation of gene collinearity over three hundred million years revealed in homosporous lycophytes.</title>
        <authorList>
            <person name="Li C."/>
            <person name="Wickell D."/>
            <person name="Kuo L.Y."/>
            <person name="Chen X."/>
            <person name="Nie B."/>
            <person name="Liao X."/>
            <person name="Peng D."/>
            <person name="Ji J."/>
            <person name="Jenkins J."/>
            <person name="Williams M."/>
            <person name="Shu S."/>
            <person name="Plott C."/>
            <person name="Barry K."/>
            <person name="Rajasekar S."/>
            <person name="Grimwood J."/>
            <person name="Han X."/>
            <person name="Sun S."/>
            <person name="Hou Z."/>
            <person name="He W."/>
            <person name="Dai G."/>
            <person name="Sun C."/>
            <person name="Schmutz J."/>
            <person name="Leebens-Mack J.H."/>
            <person name="Li F.W."/>
            <person name="Wang L."/>
        </authorList>
    </citation>
    <scope>NUCLEOTIDE SEQUENCE [LARGE SCALE GENOMIC DNA]</scope>
    <source>
        <strain evidence="2">cv. PW_Plant_1</strain>
    </source>
</reference>
<sequence length="176" mass="19263">MRRGRSGRPEGTDGSDYAFRMTVDDKYKRAAQARLRLQKIVAAQGSFQVFRTLWVVVMALGEEKLDNIMVASCAFGGAAVLMAALGIRGSGSRSLKLYILLTVASISLPFIPAVITGQLQKKVAKDWDFFQQTGDFKAIFLVGLQLLQECAANIVQIFGIITAMTLNQTLATKKKL</sequence>
<evidence type="ECO:0000313" key="2">
    <source>
        <dbReference type="Proteomes" id="UP001162992"/>
    </source>
</evidence>
<protein>
    <submittedName>
        <fullName evidence="1">Uncharacterized protein</fullName>
    </submittedName>
</protein>
<proteinExistence type="predicted"/>
<keyword evidence="2" id="KW-1185">Reference proteome</keyword>